<proteinExistence type="predicted"/>
<evidence type="ECO:0000256" key="1">
    <source>
        <dbReference type="SAM" id="MobiDB-lite"/>
    </source>
</evidence>
<organism evidence="2">
    <name type="scientific">Nonomuraea gerenzanensis</name>
    <dbReference type="NCBI Taxonomy" id="93944"/>
    <lineage>
        <taxon>Bacteria</taxon>
        <taxon>Bacillati</taxon>
        <taxon>Actinomycetota</taxon>
        <taxon>Actinomycetes</taxon>
        <taxon>Streptosporangiales</taxon>
        <taxon>Streptosporangiaceae</taxon>
        <taxon>Nonomuraea</taxon>
    </lineage>
</organism>
<name>A0A1M4E824_9ACTN</name>
<dbReference type="EMBL" id="LT559118">
    <property type="protein sequence ID" value="SBO94894.1"/>
    <property type="molecule type" value="Genomic_DNA"/>
</dbReference>
<accession>A0A1M4E824</accession>
<dbReference type="GO" id="GO:0018658">
    <property type="term" value="F:salicylate 1-monooxygenase activity"/>
    <property type="evidence" value="ECO:0007669"/>
    <property type="project" value="UniProtKB-EC"/>
</dbReference>
<dbReference type="AlphaFoldDB" id="A0A1M4E824"/>
<dbReference type="RefSeq" id="WP_311132337.1">
    <property type="nucleotide sequence ID" value="NZ_LT559118.1"/>
</dbReference>
<keyword evidence="2" id="KW-0560">Oxidoreductase</keyword>
<protein>
    <submittedName>
        <fullName evidence="2">Salicylate hydroxylase</fullName>
        <ecNumber evidence="2">1.14.13.1</ecNumber>
    </submittedName>
</protein>
<evidence type="ECO:0000313" key="2">
    <source>
        <dbReference type="EMBL" id="SBO94894.1"/>
    </source>
</evidence>
<sequence>MRPGVQVDALREVLSEVIGLAEAWRHFSGMMDGTAIDYAPGAAEPLVGRFVPEVRLAGVGSVAELLRDGRGLLIGLAAEGVAKDGGAAAGPDGGASGEPGALEAALAGHRDRVRPAWAEPGTGLGGDVGVGPARGGDGGRDVGAEGPGALLVRPDGYVAWAGEPGAAAEALTTWFGPPAVR</sequence>
<dbReference type="EC" id="1.14.13.1" evidence="2"/>
<feature type="region of interest" description="Disordered" evidence="1">
    <location>
        <begin position="118"/>
        <end position="138"/>
    </location>
</feature>
<gene>
    <name evidence="2" type="ORF">BN4615_P4410</name>
</gene>
<reference evidence="2" key="1">
    <citation type="submission" date="2016-04" db="EMBL/GenBank/DDBJ databases">
        <authorList>
            <person name="Evans L.H."/>
            <person name="Alamgir A."/>
            <person name="Owens N."/>
            <person name="Weber N.D."/>
            <person name="Virtaneva K."/>
            <person name="Barbian K."/>
            <person name="Babar A."/>
            <person name="Rosenke K."/>
        </authorList>
    </citation>
    <scope>NUCLEOTIDE SEQUENCE</scope>
    <source>
        <strain evidence="2">Nono1</strain>
    </source>
</reference>
<dbReference type="Gene3D" id="3.40.30.120">
    <property type="match status" value="1"/>
</dbReference>
<feature type="compositionally biased region" description="Gly residues" evidence="1">
    <location>
        <begin position="122"/>
        <end position="136"/>
    </location>
</feature>
<dbReference type="Pfam" id="PF21274">
    <property type="entry name" value="Rng_hyd_C"/>
    <property type="match status" value="1"/>
</dbReference>